<name>A0A8H3E8J0_9AGAM</name>
<evidence type="ECO:0000259" key="3">
    <source>
        <dbReference type="PROSITE" id="PS50056"/>
    </source>
</evidence>
<dbReference type="GO" id="GO:0016791">
    <property type="term" value="F:phosphatase activity"/>
    <property type="evidence" value="ECO:0007669"/>
    <property type="project" value="UniProtKB-ARBA"/>
</dbReference>
<feature type="region of interest" description="Disordered" evidence="2">
    <location>
        <begin position="499"/>
        <end position="518"/>
    </location>
</feature>
<feature type="region of interest" description="Disordered" evidence="2">
    <location>
        <begin position="123"/>
        <end position="147"/>
    </location>
</feature>
<reference evidence="4" key="1">
    <citation type="submission" date="2021-01" db="EMBL/GenBank/DDBJ databases">
        <authorList>
            <person name="Kaushik A."/>
        </authorList>
    </citation>
    <scope>NUCLEOTIDE SEQUENCE</scope>
    <source>
        <strain evidence="4">AG5</strain>
    </source>
</reference>
<dbReference type="AlphaFoldDB" id="A0A8H3E8J0"/>
<evidence type="ECO:0000256" key="2">
    <source>
        <dbReference type="SAM" id="MobiDB-lite"/>
    </source>
</evidence>
<feature type="compositionally biased region" description="Pro residues" evidence="2">
    <location>
        <begin position="499"/>
        <end position="514"/>
    </location>
</feature>
<dbReference type="InterPro" id="IPR000387">
    <property type="entry name" value="Tyr_Pase_dom"/>
</dbReference>
<keyword evidence="1" id="KW-0378">Hydrolase</keyword>
<dbReference type="InterPro" id="IPR029021">
    <property type="entry name" value="Prot-tyrosine_phosphatase-like"/>
</dbReference>
<sequence>MLLAASPRPQSDADDAFSNTPALHTPQQLAQLEAVARAQAREAPESSLVSDDEKHLAAQLVYLASQYHASEYNRQKKASAPPQFVYIPLSIQLPTHIAELRTRQAKSSERQTWFFAVDEVHEEGGEVPKEGSNGGDVPKTPEDEGMRVPQIVPDQVPATSTPTDAIHFEEVSPPYPRPSYFQPNIVQFDLLHDALGNSLFPTSTTKLPSGALSLLGTQPPALDPDVIDTPPPLRETPLPQLPDRLVPPSPLDNVSPSTFLPRPPPNFLRPLLPVRPAPVHVAPSPTPQLQLALETAISKDTLPVHTPPGSVPPSPGPGLTIQRPLAPKTSETHPISISQIIPPDYIGAISARLTPRFQPRGQSSLAQGTYFRIHPTFSLDRVVYVLTVRAMEARLAMAKYSPVPVRVRFGEGSTSGPAVFMGPGVRGEASANQPVDLTPPAPGGNMLGLGLNLQQNEVHSAAGATTPSLVPPVTYDDSHPRIKLPAPIALPTLPLPTPPLVPPTPPNLNPPPTSPNANPNRPILGNLYLSSCPGKKVRLHGPANIKGRGAICRDLKSDLERIKQAGVFLVICCLDDDELEFLGAPWNEYRRHARDAGLDVLRLPMPEGLCPLNVQTMSEHMDLIIRDYTLAGKHVLAHCRGGVGRAGLVACAWMLKLGICGLPQPKQQQGPVSQQATISSSADATQTTGPREQVIRDPTTQTPPEHLMHERKIPRDSVELLERIVYIIRRQRSVKAIETYEQVRFLLEFIEYLKDLDAKSEPQLGKPLV</sequence>
<gene>
    <name evidence="4" type="ORF">RDB_LOCUS143703</name>
</gene>
<dbReference type="PROSITE" id="PS50056">
    <property type="entry name" value="TYR_PHOSPHATASE_2"/>
    <property type="match status" value="1"/>
</dbReference>
<comment type="caution">
    <text evidence="4">The sequence shown here is derived from an EMBL/GenBank/DDBJ whole genome shotgun (WGS) entry which is preliminary data.</text>
</comment>
<dbReference type="SUPFAM" id="SSF52799">
    <property type="entry name" value="(Phosphotyrosine protein) phosphatases II"/>
    <property type="match status" value="1"/>
</dbReference>
<dbReference type="PANTHER" id="PTHR23339">
    <property type="entry name" value="TYROSINE SPECIFIC PROTEIN PHOSPHATASE AND DUAL SPECIFICITY PROTEIN PHOSPHATASE"/>
    <property type="match status" value="1"/>
</dbReference>
<feature type="compositionally biased region" description="Polar residues" evidence="2">
    <location>
        <begin position="676"/>
        <end position="690"/>
    </location>
</feature>
<evidence type="ECO:0000256" key="1">
    <source>
        <dbReference type="ARBA" id="ARBA00022801"/>
    </source>
</evidence>
<accession>A0A8H3E8J0</accession>
<evidence type="ECO:0000313" key="5">
    <source>
        <dbReference type="Proteomes" id="UP000663827"/>
    </source>
</evidence>
<dbReference type="Gene3D" id="3.90.190.10">
    <property type="entry name" value="Protein tyrosine phosphatase superfamily"/>
    <property type="match status" value="1"/>
</dbReference>
<dbReference type="InterPro" id="IPR057023">
    <property type="entry name" value="PTP-SAK"/>
</dbReference>
<dbReference type="InterPro" id="IPR050561">
    <property type="entry name" value="PTP"/>
</dbReference>
<feature type="region of interest" description="Disordered" evidence="2">
    <location>
        <begin position="1"/>
        <end position="24"/>
    </location>
</feature>
<dbReference type="EMBL" id="CAJNJQ010003880">
    <property type="protein sequence ID" value="CAE7206079.1"/>
    <property type="molecule type" value="Genomic_DNA"/>
</dbReference>
<feature type="domain" description="Tyrosine specific protein phosphatases" evidence="3">
    <location>
        <begin position="615"/>
        <end position="659"/>
    </location>
</feature>
<feature type="compositionally biased region" description="Low complexity" evidence="2">
    <location>
        <begin position="666"/>
        <end position="675"/>
    </location>
</feature>
<dbReference type="Pfam" id="PF22784">
    <property type="entry name" value="PTP-SAK"/>
    <property type="match status" value="1"/>
</dbReference>
<proteinExistence type="predicted"/>
<organism evidence="4 5">
    <name type="scientific">Rhizoctonia solani</name>
    <dbReference type="NCBI Taxonomy" id="456999"/>
    <lineage>
        <taxon>Eukaryota</taxon>
        <taxon>Fungi</taxon>
        <taxon>Dikarya</taxon>
        <taxon>Basidiomycota</taxon>
        <taxon>Agaricomycotina</taxon>
        <taxon>Agaricomycetes</taxon>
        <taxon>Cantharellales</taxon>
        <taxon>Ceratobasidiaceae</taxon>
        <taxon>Rhizoctonia</taxon>
    </lineage>
</organism>
<protein>
    <recommendedName>
        <fullName evidence="3">Tyrosine specific protein phosphatases domain-containing protein</fullName>
    </recommendedName>
</protein>
<feature type="region of interest" description="Disordered" evidence="2">
    <location>
        <begin position="666"/>
        <end position="712"/>
    </location>
</feature>
<dbReference type="Proteomes" id="UP000663827">
    <property type="component" value="Unassembled WGS sequence"/>
</dbReference>
<evidence type="ECO:0000313" key="4">
    <source>
        <dbReference type="EMBL" id="CAE7206079.1"/>
    </source>
</evidence>